<dbReference type="KEGG" id="dra:DR_1332"/>
<proteinExistence type="predicted"/>
<evidence type="ECO:0000313" key="1">
    <source>
        <dbReference type="EMBL" id="AAF10905.1"/>
    </source>
</evidence>
<dbReference type="HOGENOM" id="CLU_1913626_0_0_0"/>
<accession>Q9RUQ0</accession>
<keyword evidence="2" id="KW-1185">Reference proteome</keyword>
<dbReference type="Proteomes" id="UP000002524">
    <property type="component" value="Chromosome 1"/>
</dbReference>
<evidence type="ECO:0000313" key="2">
    <source>
        <dbReference type="Proteomes" id="UP000002524"/>
    </source>
</evidence>
<dbReference type="InParanoid" id="Q9RUQ0"/>
<reference evidence="1 2" key="1">
    <citation type="journal article" date="1999" name="Science">
        <title>Genome sequence of the radioresistant bacterium Deinococcus radiodurans R1.</title>
        <authorList>
            <person name="White O."/>
            <person name="Eisen J.A."/>
            <person name="Heidelberg J.F."/>
            <person name="Hickey E.K."/>
            <person name="Peterson J.D."/>
            <person name="Dodson R.J."/>
            <person name="Haft D.H."/>
            <person name="Gwinn M.L."/>
            <person name="Nelson W.C."/>
            <person name="Richardson D.L."/>
            <person name="Moffat K.S."/>
            <person name="Qin H."/>
            <person name="Jiang L."/>
            <person name="Pamphile W."/>
            <person name="Crosby M."/>
            <person name="Shen M."/>
            <person name="Vamathevan J.J."/>
            <person name="Lam P."/>
            <person name="McDonald L."/>
            <person name="Utterback T."/>
            <person name="Zalewski C."/>
            <person name="Makarova K.S."/>
            <person name="Aravind L."/>
            <person name="Daly M.J."/>
            <person name="Minton K.W."/>
            <person name="Fleischmann R.D."/>
            <person name="Ketchum K.A."/>
            <person name="Nelson K.E."/>
            <person name="Salzberg S."/>
            <person name="Smith H.O."/>
            <person name="Venter J.C."/>
            <person name="Fraser C.M."/>
        </authorList>
    </citation>
    <scope>NUCLEOTIDE SEQUENCE [LARGE SCALE GENOMIC DNA]</scope>
    <source>
        <strain evidence="2">ATCC 13939 / DSM 20539 / JCM 16871 / LMG 4051 / NBRC 15346 / NCIMB 9279 / R1 / VKM B-1422</strain>
    </source>
</reference>
<sequence length="132" mass="14384">MLLVAWRQPQRETVSEAAADAQTLARELGQVYDVELHAVDDAADLNWAALRGRGLPLILATTFRHRQTALAGARPDLHLALYNPYAVLDVDAPAVLSYGFRPEARGRRARLVRGERGLPGEAAFLAPTVADC</sequence>
<protein>
    <submittedName>
        <fullName evidence="1">Uncharacterized protein</fullName>
    </submittedName>
</protein>
<dbReference type="STRING" id="243230.DR_1332"/>
<gene>
    <name evidence="1" type="ordered locus">DR_1332</name>
</gene>
<dbReference type="PIR" id="G75409">
    <property type="entry name" value="G75409"/>
</dbReference>
<dbReference type="eggNOG" id="COG1472">
    <property type="taxonomic scope" value="Bacteria"/>
</dbReference>
<dbReference type="RefSeq" id="WP_010887974.1">
    <property type="nucleotide sequence ID" value="NC_001263.1"/>
</dbReference>
<dbReference type="PATRIC" id="fig|243230.17.peg.1527"/>
<dbReference type="AlphaFoldDB" id="Q9RUQ0"/>
<organism evidence="1 2">
    <name type="scientific">Deinococcus radiodurans (strain ATCC 13939 / DSM 20539 / JCM 16871 / CCUG 27074 / LMG 4051 / NBRC 15346 / NCIMB 9279 / VKM B-1422 / R1)</name>
    <dbReference type="NCBI Taxonomy" id="243230"/>
    <lineage>
        <taxon>Bacteria</taxon>
        <taxon>Thermotogati</taxon>
        <taxon>Deinococcota</taxon>
        <taxon>Deinococci</taxon>
        <taxon>Deinococcales</taxon>
        <taxon>Deinococcaceae</taxon>
        <taxon>Deinococcus</taxon>
    </lineage>
</organism>
<dbReference type="PaxDb" id="243230-DR_1332"/>
<name>Q9RUQ0_DEIRA</name>
<dbReference type="EMBL" id="AE000513">
    <property type="protein sequence ID" value="AAF10905.1"/>
    <property type="molecule type" value="Genomic_DNA"/>
</dbReference>
<dbReference type="EnsemblBacteria" id="AAF10905">
    <property type="protein sequence ID" value="AAF10905"/>
    <property type="gene ID" value="DR_1332"/>
</dbReference>